<name>A0A6H1ZGX1_9ZZZZ</name>
<dbReference type="AlphaFoldDB" id="A0A6H1ZGX1"/>
<evidence type="ECO:0000313" key="3">
    <source>
        <dbReference type="EMBL" id="QJA67117.1"/>
    </source>
</evidence>
<dbReference type="EMBL" id="MT142533">
    <property type="protein sequence ID" value="QJA84683.1"/>
    <property type="molecule type" value="Genomic_DNA"/>
</dbReference>
<evidence type="ECO:0000313" key="2">
    <source>
        <dbReference type="EMBL" id="QJA47163.1"/>
    </source>
</evidence>
<feature type="region of interest" description="Disordered" evidence="1">
    <location>
        <begin position="77"/>
        <end position="96"/>
    </location>
</feature>
<reference evidence="2" key="1">
    <citation type="submission" date="2020-03" db="EMBL/GenBank/DDBJ databases">
        <title>The deep terrestrial virosphere.</title>
        <authorList>
            <person name="Holmfeldt K."/>
            <person name="Nilsson E."/>
            <person name="Simone D."/>
            <person name="Lopez-Fernandez M."/>
            <person name="Wu X."/>
            <person name="de Brujin I."/>
            <person name="Lundin D."/>
            <person name="Andersson A."/>
            <person name="Bertilsson S."/>
            <person name="Dopson M."/>
        </authorList>
    </citation>
    <scope>NUCLEOTIDE SEQUENCE</scope>
    <source>
        <strain evidence="4">MM415A00172</strain>
        <strain evidence="3">MM415B00296</strain>
        <strain evidence="2">TM448A00615</strain>
    </source>
</reference>
<evidence type="ECO:0000313" key="4">
    <source>
        <dbReference type="EMBL" id="QJA84683.1"/>
    </source>
</evidence>
<organism evidence="2">
    <name type="scientific">viral metagenome</name>
    <dbReference type="NCBI Taxonomy" id="1070528"/>
    <lineage>
        <taxon>unclassified sequences</taxon>
        <taxon>metagenomes</taxon>
        <taxon>organismal metagenomes</taxon>
    </lineage>
</organism>
<gene>
    <name evidence="4" type="ORF">MM415A00172_0027</name>
    <name evidence="3" type="ORF">MM415B00296_0023</name>
    <name evidence="2" type="ORF">TM448A00615_0002</name>
</gene>
<protein>
    <submittedName>
        <fullName evidence="2">Uncharacterized protein</fullName>
    </submittedName>
</protein>
<evidence type="ECO:0000256" key="1">
    <source>
        <dbReference type="SAM" id="MobiDB-lite"/>
    </source>
</evidence>
<dbReference type="EMBL" id="MT144034">
    <property type="protein sequence ID" value="QJA47163.1"/>
    <property type="molecule type" value="Genomic_DNA"/>
</dbReference>
<dbReference type="EMBL" id="MT141566">
    <property type="protein sequence ID" value="QJA67117.1"/>
    <property type="molecule type" value="Genomic_DNA"/>
</dbReference>
<proteinExistence type="predicted"/>
<accession>A0A6H1ZGX1</accession>
<sequence>MKEDYEENFVSSSNQFEEFLSSTVWTDIKGELNIWLEGVRDGLEDTDSDEKDLFRNQGRAEAVRYLLSLPETIRDTILEDQHRESQKEQNKEEGEI</sequence>